<name>A0A0B2RP24_GLYSO</name>
<evidence type="ECO:0000256" key="1">
    <source>
        <dbReference type="ARBA" id="ARBA00038242"/>
    </source>
</evidence>
<feature type="domain" description="Bet v I/Major latex protein" evidence="2">
    <location>
        <begin position="2"/>
        <end position="55"/>
    </location>
</feature>
<organism evidence="3">
    <name type="scientific">Glycine soja</name>
    <name type="common">Wild soybean</name>
    <dbReference type="NCBI Taxonomy" id="3848"/>
    <lineage>
        <taxon>Eukaryota</taxon>
        <taxon>Viridiplantae</taxon>
        <taxon>Streptophyta</taxon>
        <taxon>Embryophyta</taxon>
        <taxon>Tracheophyta</taxon>
        <taxon>Spermatophyta</taxon>
        <taxon>Magnoliopsida</taxon>
        <taxon>eudicotyledons</taxon>
        <taxon>Gunneridae</taxon>
        <taxon>Pentapetalae</taxon>
        <taxon>rosids</taxon>
        <taxon>fabids</taxon>
        <taxon>Fabales</taxon>
        <taxon>Fabaceae</taxon>
        <taxon>Papilionoideae</taxon>
        <taxon>50 kb inversion clade</taxon>
        <taxon>NPAAA clade</taxon>
        <taxon>indigoferoid/millettioid clade</taxon>
        <taxon>Phaseoleae</taxon>
        <taxon>Glycine</taxon>
        <taxon>Glycine subgen. Soja</taxon>
    </lineage>
</organism>
<dbReference type="Gene3D" id="3.30.530.20">
    <property type="match status" value="1"/>
</dbReference>
<proteinExistence type="inferred from homology"/>
<sequence>MALSGKVETQVEIQAPAAKFYYVFRKQLHHVPNGAKVHDADWENVGSVKHWDFTIVRGSN</sequence>
<reference evidence="3" key="1">
    <citation type="submission" date="2014-07" db="EMBL/GenBank/DDBJ databases">
        <title>Identification of a novel salt tolerance gene in wild soybean by whole-genome sequencing.</title>
        <authorList>
            <person name="Lam H.-M."/>
            <person name="Qi X."/>
            <person name="Li M.-W."/>
            <person name="Liu X."/>
            <person name="Xie M."/>
            <person name="Ni M."/>
            <person name="Xu X."/>
        </authorList>
    </citation>
    <scope>NUCLEOTIDE SEQUENCE [LARGE SCALE GENOMIC DNA]</scope>
    <source>
        <tissue evidence="3">Root</tissue>
    </source>
</reference>
<dbReference type="InterPro" id="IPR023393">
    <property type="entry name" value="START-like_dom_sf"/>
</dbReference>
<dbReference type="SUPFAM" id="SSF55961">
    <property type="entry name" value="Bet v1-like"/>
    <property type="match status" value="1"/>
</dbReference>
<comment type="similarity">
    <text evidence="1">Belongs to the MLP family.</text>
</comment>
<accession>A0A0B2RP24</accession>
<evidence type="ECO:0000313" key="3">
    <source>
        <dbReference type="EMBL" id="KHN33973.1"/>
    </source>
</evidence>
<dbReference type="InterPro" id="IPR052006">
    <property type="entry name" value="MLP-like"/>
</dbReference>
<dbReference type="PANTHER" id="PTHR31338:SF16">
    <property type="entry name" value="POLYKETIDE CYCLASE_DEHYDRASE AND LIPID TRANSPORT SUPERFAMILY PROTEIN"/>
    <property type="match status" value="1"/>
</dbReference>
<dbReference type="Pfam" id="PF00407">
    <property type="entry name" value="Bet_v_1"/>
    <property type="match status" value="1"/>
</dbReference>
<dbReference type="EMBL" id="KN649369">
    <property type="protein sequence ID" value="KHN33973.1"/>
    <property type="molecule type" value="Genomic_DNA"/>
</dbReference>
<dbReference type="GO" id="GO:0006952">
    <property type="term" value="P:defense response"/>
    <property type="evidence" value="ECO:0007669"/>
    <property type="project" value="InterPro"/>
</dbReference>
<dbReference type="AlphaFoldDB" id="A0A0B2RP24"/>
<dbReference type="PANTHER" id="PTHR31338">
    <property type="entry name" value="POLYKETIDE CYCLASE/DEHYDRASE AND LIPID TRANSPORT SUPERFAMILY PROTEIN"/>
    <property type="match status" value="1"/>
</dbReference>
<protein>
    <submittedName>
        <fullName evidence="3">MLP-like protein 31</fullName>
    </submittedName>
</protein>
<dbReference type="InterPro" id="IPR000916">
    <property type="entry name" value="Bet_v_I/MLP"/>
</dbReference>
<evidence type="ECO:0000259" key="2">
    <source>
        <dbReference type="Pfam" id="PF00407"/>
    </source>
</evidence>
<dbReference type="Proteomes" id="UP000053555">
    <property type="component" value="Unassembled WGS sequence"/>
</dbReference>
<gene>
    <name evidence="3" type="ORF">glysoja_044680</name>
</gene>